<dbReference type="AlphaFoldDB" id="A0A564Z6P2"/>
<feature type="non-terminal residue" evidence="1">
    <location>
        <position position="276"/>
    </location>
</feature>
<dbReference type="InterPro" id="IPR052575">
    <property type="entry name" value="SSU_processome_comp_20"/>
</dbReference>
<dbReference type="GO" id="GO:0030686">
    <property type="term" value="C:90S preribosome"/>
    <property type="evidence" value="ECO:0007669"/>
    <property type="project" value="TreeGrafter"/>
</dbReference>
<organism evidence="1 2">
    <name type="scientific">Hymenolepis diminuta</name>
    <name type="common">Rat tapeworm</name>
    <dbReference type="NCBI Taxonomy" id="6216"/>
    <lineage>
        <taxon>Eukaryota</taxon>
        <taxon>Metazoa</taxon>
        <taxon>Spiralia</taxon>
        <taxon>Lophotrochozoa</taxon>
        <taxon>Platyhelminthes</taxon>
        <taxon>Cestoda</taxon>
        <taxon>Eucestoda</taxon>
        <taxon>Cyclophyllidea</taxon>
        <taxon>Hymenolepididae</taxon>
        <taxon>Hymenolepis</taxon>
    </lineage>
</organism>
<dbReference type="EMBL" id="CABIJS010000665">
    <property type="protein sequence ID" value="VUZ54548.1"/>
    <property type="molecule type" value="Genomic_DNA"/>
</dbReference>
<sequence>QLLSCLGNIYSLKSIQGECLFSTEIFKALLVVRNQQVDPSSVSPGAEFEKCIIYKLLCMLNSWSKSHLDMVDASQRESALSALMELCNLPMENYTKEHRLNYFINLAGAHSALYSLQSAEIQLRDLALDYLIRLAEILAEGLKCKPGNESGLTKEEANTRKKVYTKLVNEIFVQAVWPGLVRGIKQSAGPRRLHFLRLLSGLVRTLGSAHPFFAPMALLADFSTSRDEDQNPTCFYINIQSGTAGRQLYAIRRLTLFLANPLTIASKKAIAACTGG</sequence>
<proteinExistence type="predicted"/>
<dbReference type="PANTHER" id="PTHR17695:SF11">
    <property type="entry name" value="SMALL SUBUNIT PROCESSOME COMPONENT 20 HOMOLOG"/>
    <property type="match status" value="1"/>
</dbReference>
<evidence type="ECO:0000313" key="1">
    <source>
        <dbReference type="EMBL" id="VUZ54548.1"/>
    </source>
</evidence>
<dbReference type="Proteomes" id="UP000321570">
    <property type="component" value="Unassembled WGS sequence"/>
</dbReference>
<dbReference type="PANTHER" id="PTHR17695">
    <property type="entry name" value="SMALL SUBUNIT PROCESSOME COMPONENT 20 HOMOLOG"/>
    <property type="match status" value="1"/>
</dbReference>
<evidence type="ECO:0000313" key="2">
    <source>
        <dbReference type="Proteomes" id="UP000321570"/>
    </source>
</evidence>
<feature type="non-terminal residue" evidence="1">
    <location>
        <position position="1"/>
    </location>
</feature>
<keyword evidence="2" id="KW-1185">Reference proteome</keyword>
<gene>
    <name evidence="1" type="ORF">WMSIL1_LOCUS12573</name>
</gene>
<name>A0A564Z6P2_HYMDI</name>
<protein>
    <submittedName>
        <fullName evidence="1">Uncharacterized protein</fullName>
    </submittedName>
</protein>
<dbReference type="GO" id="GO:0032040">
    <property type="term" value="C:small-subunit processome"/>
    <property type="evidence" value="ECO:0007669"/>
    <property type="project" value="TreeGrafter"/>
</dbReference>
<accession>A0A564Z6P2</accession>
<reference evidence="1 2" key="1">
    <citation type="submission" date="2019-07" db="EMBL/GenBank/DDBJ databases">
        <authorList>
            <person name="Jastrzebski P J."/>
            <person name="Paukszto L."/>
            <person name="Jastrzebski P J."/>
        </authorList>
    </citation>
    <scope>NUCLEOTIDE SEQUENCE [LARGE SCALE GENOMIC DNA]</scope>
    <source>
        <strain evidence="1 2">WMS-il1</strain>
    </source>
</reference>